<protein>
    <submittedName>
        <fullName evidence="2">Uncharacterized protein</fullName>
    </submittedName>
</protein>
<evidence type="ECO:0000256" key="1">
    <source>
        <dbReference type="SAM" id="MobiDB-lite"/>
    </source>
</evidence>
<feature type="compositionally biased region" description="Basic and acidic residues" evidence="1">
    <location>
        <begin position="130"/>
        <end position="146"/>
    </location>
</feature>
<keyword evidence="3" id="KW-1185">Reference proteome</keyword>
<dbReference type="RefSeq" id="WP_222682786.1">
    <property type="nucleotide sequence ID" value="NZ_JABUBT010000001.1"/>
</dbReference>
<sequence length="355" mass="38364">MFNLDDQLAARFGVDTAALMVGAEPKHWAVHAGRNDRGELVPKYFCTDPDAAGLTRPVPPLHLVYEDCWWEMAAEHQIAEAHEQLMYTGAAYGVAHVRDQISRRYGVDAQKFAGTPDDLSARLAAVVAERDKAPAPDKAENDRRDAAAAIAASSASLAHRDARDDLPAPTPTSPDAAEQADPALAVQWAKTALPRDAERAVYGNGTRKTAEEQAITTAWAVEQAKAWALSNAPALAAQFSQSEASANREQYLTARTELLDEWTAAGRPKANLDPRGPLYDSRERRAADAEAMLDAGIDADIVDARMIADVQQAKPIDGALSHDAGRPATAGTETTPTRRRDRDRSGNDIRPGMDR</sequence>
<dbReference type="Proteomes" id="UP000825228">
    <property type="component" value="Unassembled WGS sequence"/>
</dbReference>
<gene>
    <name evidence="2" type="ORF">HQ603_02640</name>
</gene>
<evidence type="ECO:0000313" key="2">
    <source>
        <dbReference type="EMBL" id="MBY6365645.1"/>
    </source>
</evidence>
<accession>A0ABS7P006</accession>
<reference evidence="2 3" key="1">
    <citation type="submission" date="2020-06" db="EMBL/GenBank/DDBJ databases">
        <title>Taxonomy, biology and ecology of Rhodococcus bacteria occurring in California pistachio and other woody hosts as revealed by genome sequence analyses.</title>
        <authorList>
            <person name="Gai Y."/>
            <person name="Riely B."/>
        </authorList>
    </citation>
    <scope>NUCLEOTIDE SEQUENCE [LARGE SCALE GENOMIC DNA]</scope>
    <source>
        <strain evidence="2 3">BP-281</strain>
    </source>
</reference>
<feature type="region of interest" description="Disordered" evidence="1">
    <location>
        <begin position="316"/>
        <end position="355"/>
    </location>
</feature>
<organism evidence="2 3">
    <name type="scientific">Rhodococcoides corynebacterioides</name>
    <dbReference type="NCBI Taxonomy" id="53972"/>
    <lineage>
        <taxon>Bacteria</taxon>
        <taxon>Bacillati</taxon>
        <taxon>Actinomycetota</taxon>
        <taxon>Actinomycetes</taxon>
        <taxon>Mycobacteriales</taxon>
        <taxon>Nocardiaceae</taxon>
        <taxon>Rhodococcoides</taxon>
    </lineage>
</organism>
<name>A0ABS7P006_9NOCA</name>
<comment type="caution">
    <text evidence="2">The sequence shown here is derived from an EMBL/GenBank/DDBJ whole genome shotgun (WGS) entry which is preliminary data.</text>
</comment>
<feature type="compositionally biased region" description="Basic and acidic residues" evidence="1">
    <location>
        <begin position="336"/>
        <end position="355"/>
    </location>
</feature>
<evidence type="ECO:0000313" key="3">
    <source>
        <dbReference type="Proteomes" id="UP000825228"/>
    </source>
</evidence>
<dbReference type="EMBL" id="JABUBU010000001">
    <property type="protein sequence ID" value="MBY6365645.1"/>
    <property type="molecule type" value="Genomic_DNA"/>
</dbReference>
<feature type="compositionally biased region" description="Low complexity" evidence="1">
    <location>
        <begin position="147"/>
        <end position="157"/>
    </location>
</feature>
<proteinExistence type="predicted"/>
<feature type="region of interest" description="Disordered" evidence="1">
    <location>
        <begin position="130"/>
        <end position="180"/>
    </location>
</feature>